<accession>A0ABQ7G4W7</accession>
<dbReference type="EMBL" id="MU070130">
    <property type="protein sequence ID" value="KAF5829650.1"/>
    <property type="molecule type" value="Genomic_DNA"/>
</dbReference>
<proteinExistence type="predicted"/>
<evidence type="ECO:0000256" key="1">
    <source>
        <dbReference type="SAM" id="MobiDB-lite"/>
    </source>
</evidence>
<evidence type="ECO:0008006" key="4">
    <source>
        <dbReference type="Google" id="ProtNLM"/>
    </source>
</evidence>
<keyword evidence="3" id="KW-1185">Reference proteome</keyword>
<evidence type="ECO:0000313" key="2">
    <source>
        <dbReference type="EMBL" id="KAF5829650.1"/>
    </source>
</evidence>
<organism evidence="2 3">
    <name type="scientific">Dunaliella salina</name>
    <name type="common">Green alga</name>
    <name type="synonym">Protococcus salinus</name>
    <dbReference type="NCBI Taxonomy" id="3046"/>
    <lineage>
        <taxon>Eukaryota</taxon>
        <taxon>Viridiplantae</taxon>
        <taxon>Chlorophyta</taxon>
        <taxon>core chlorophytes</taxon>
        <taxon>Chlorophyceae</taxon>
        <taxon>CS clade</taxon>
        <taxon>Chlamydomonadales</taxon>
        <taxon>Dunaliellaceae</taxon>
        <taxon>Dunaliella</taxon>
    </lineage>
</organism>
<comment type="caution">
    <text evidence="2">The sequence shown here is derived from an EMBL/GenBank/DDBJ whole genome shotgun (WGS) entry which is preliminary data.</text>
</comment>
<protein>
    <recommendedName>
        <fullName evidence="4">Encoded protein</fullName>
    </recommendedName>
</protein>
<feature type="region of interest" description="Disordered" evidence="1">
    <location>
        <begin position="99"/>
        <end position="141"/>
    </location>
</feature>
<name>A0ABQ7G4W7_DUNSA</name>
<sequence>MLSGVVGTSGGSEAKQGFGIANVSGAHNKHVNVVNSRVKGMVQGLPGLRKSMQPIADNTLQRHTAVQKSGNMSVAAKLLDPVIMSGVIQSVQLQQEREQQQQQEQEQQQQEEREQQQQEEGGQQQQKEGRGPWMPQKAKDRAAAYPGDILKGMMGHLSAKALEILQDLAAMEAAKLGGVIVHQLLWLTLINGLMRDHADSQVK</sequence>
<dbReference type="Proteomes" id="UP000815325">
    <property type="component" value="Unassembled WGS sequence"/>
</dbReference>
<gene>
    <name evidence="2" type="ORF">DUNSADRAFT_15691</name>
</gene>
<reference evidence="2" key="1">
    <citation type="submission" date="2017-08" db="EMBL/GenBank/DDBJ databases">
        <authorList>
            <person name="Polle J.E."/>
            <person name="Barry K."/>
            <person name="Cushman J."/>
            <person name="Schmutz J."/>
            <person name="Tran D."/>
            <person name="Hathwaick L.T."/>
            <person name="Yim W.C."/>
            <person name="Jenkins J."/>
            <person name="Mckie-Krisberg Z.M."/>
            <person name="Prochnik S."/>
            <person name="Lindquist E."/>
            <person name="Dockter R.B."/>
            <person name="Adam C."/>
            <person name="Molina H."/>
            <person name="Bunkerborg J."/>
            <person name="Jin E."/>
            <person name="Buchheim M."/>
            <person name="Magnuson J."/>
        </authorList>
    </citation>
    <scope>NUCLEOTIDE SEQUENCE</scope>
    <source>
        <strain evidence="2">CCAP 19/18</strain>
    </source>
</reference>
<evidence type="ECO:0000313" key="3">
    <source>
        <dbReference type="Proteomes" id="UP000815325"/>
    </source>
</evidence>